<sequence>VFSIERLNNIQVFDTEQFNFAVFYSFATYIAFERIIHNLNLMKIQPKVFYSKLYQAWDSHGFFDRFK</sequence>
<dbReference type="Proteomes" id="UP001245285">
    <property type="component" value="Unassembled WGS sequence"/>
</dbReference>
<name>A0ABU3CQ34_9FLAO</name>
<reference evidence="1 2" key="1">
    <citation type="submission" date="2023-09" db="EMBL/GenBank/DDBJ databases">
        <authorList>
            <person name="Rey-Velasco X."/>
        </authorList>
    </citation>
    <scope>NUCLEOTIDE SEQUENCE [LARGE SCALE GENOMIC DNA]</scope>
    <source>
        <strain evidence="1 2">F260</strain>
    </source>
</reference>
<organism evidence="1 2">
    <name type="scientific">Autumnicola lenta</name>
    <dbReference type="NCBI Taxonomy" id="3075593"/>
    <lineage>
        <taxon>Bacteria</taxon>
        <taxon>Pseudomonadati</taxon>
        <taxon>Bacteroidota</taxon>
        <taxon>Flavobacteriia</taxon>
        <taxon>Flavobacteriales</taxon>
        <taxon>Flavobacteriaceae</taxon>
        <taxon>Autumnicola</taxon>
    </lineage>
</organism>
<dbReference type="RefSeq" id="WP_311496559.1">
    <property type="nucleotide sequence ID" value="NZ_JAVRHO010000062.1"/>
</dbReference>
<feature type="non-terminal residue" evidence="1">
    <location>
        <position position="1"/>
    </location>
</feature>
<evidence type="ECO:0000313" key="2">
    <source>
        <dbReference type="Proteomes" id="UP001245285"/>
    </source>
</evidence>
<proteinExistence type="predicted"/>
<comment type="caution">
    <text evidence="1">The sequence shown here is derived from an EMBL/GenBank/DDBJ whole genome shotgun (WGS) entry which is preliminary data.</text>
</comment>
<gene>
    <name evidence="1" type="ORF">RM545_17420</name>
</gene>
<dbReference type="EMBL" id="JAVRHO010000062">
    <property type="protein sequence ID" value="MDT0648471.1"/>
    <property type="molecule type" value="Genomic_DNA"/>
</dbReference>
<protein>
    <submittedName>
        <fullName evidence="1">Uncharacterized protein</fullName>
    </submittedName>
</protein>
<accession>A0ABU3CQ34</accession>
<evidence type="ECO:0000313" key="1">
    <source>
        <dbReference type="EMBL" id="MDT0648471.1"/>
    </source>
</evidence>
<keyword evidence="2" id="KW-1185">Reference proteome</keyword>